<name>A0A3Q9I8I9_9BACL</name>
<reference evidence="2" key="1">
    <citation type="submission" date="2018-12" db="EMBL/GenBank/DDBJ databases">
        <title>Complete genome sequence of Paenibacillus sp. MBLB1234.</title>
        <authorList>
            <person name="Nam Y.-D."/>
            <person name="Kang J."/>
            <person name="Chung W.-H."/>
            <person name="Park Y.S."/>
        </authorList>
    </citation>
    <scope>NUCLEOTIDE SEQUENCE [LARGE SCALE GENOMIC DNA]</scope>
    <source>
        <strain evidence="2">MBLB1234</strain>
    </source>
</reference>
<dbReference type="KEGG" id="plut:EI981_11355"/>
<gene>
    <name evidence="1" type="ORF">EI981_11355</name>
</gene>
<dbReference type="AlphaFoldDB" id="A0A3Q9I8I9"/>
<dbReference type="OrthoDB" id="1985886at2"/>
<dbReference type="RefSeq" id="WP_126998178.1">
    <property type="nucleotide sequence ID" value="NZ_CP034346.1"/>
</dbReference>
<evidence type="ECO:0008006" key="3">
    <source>
        <dbReference type="Google" id="ProtNLM"/>
    </source>
</evidence>
<protein>
    <recommendedName>
        <fullName evidence="3">F0F1-type ATP synthase</fullName>
    </recommendedName>
</protein>
<dbReference type="EMBL" id="CP034346">
    <property type="protein sequence ID" value="AZS14997.1"/>
    <property type="molecule type" value="Genomic_DNA"/>
</dbReference>
<evidence type="ECO:0000313" key="2">
    <source>
        <dbReference type="Proteomes" id="UP000270678"/>
    </source>
</evidence>
<accession>A0A3Q9I8I9</accession>
<dbReference type="Proteomes" id="UP000270678">
    <property type="component" value="Chromosome"/>
</dbReference>
<organism evidence="1 2">
    <name type="scientific">Paenibacillus lutimineralis</name>
    <dbReference type="NCBI Taxonomy" id="2707005"/>
    <lineage>
        <taxon>Bacteria</taxon>
        <taxon>Bacillati</taxon>
        <taxon>Bacillota</taxon>
        <taxon>Bacilli</taxon>
        <taxon>Bacillales</taxon>
        <taxon>Paenibacillaceae</taxon>
        <taxon>Paenibacillus</taxon>
    </lineage>
</organism>
<proteinExistence type="predicted"/>
<evidence type="ECO:0000313" key="1">
    <source>
        <dbReference type="EMBL" id="AZS14997.1"/>
    </source>
</evidence>
<sequence>MKITDWAIIFVLIVGPFLRALSLYSTDLQEVNRLQIRYTTALRTAVQDAGNVLNRNELQQFEMGYDSNKYMRADKELALSVLLQSLAINFGIAEDSLAQAAFMKYIPAIVVIDYDGYWIYALDEFSSANGEPRLEHRWHPKKPYVYTDGSRNSVDFTLDSYIRVISSTTGEEVRGLLEDLAPVTAVPLLQDAEVFDQVRRSTIVRQIEEDLQQVIAVHNEFTARLGFTYTFTLPTIPQEEWNNTLDDVGIIAFLQGIPVGNHYYNNFALGGGRLRKAERIEGGVDPATGIRYYYFPKCELPYNTEEVFARKREAAARGYYEAICRP</sequence>
<keyword evidence="2" id="KW-1185">Reference proteome</keyword>